<evidence type="ECO:0000313" key="2">
    <source>
        <dbReference type="EMBL" id="POM65776.1"/>
    </source>
</evidence>
<dbReference type="Proteomes" id="UP000237271">
    <property type="component" value="Unassembled WGS sequence"/>
</dbReference>
<name>A0A2P4XJP7_9STRA</name>
<evidence type="ECO:0000313" key="3">
    <source>
        <dbReference type="Proteomes" id="UP000237271"/>
    </source>
</evidence>
<reference evidence="2 3" key="1">
    <citation type="journal article" date="2017" name="Genome Biol. Evol.">
        <title>Phytophthora megakarya and P. palmivora, closely related causal agents of cacao black pod rot, underwent increases in genome sizes and gene numbers by different mechanisms.</title>
        <authorList>
            <person name="Ali S.S."/>
            <person name="Shao J."/>
            <person name="Lary D.J."/>
            <person name="Kronmiller B."/>
            <person name="Shen D."/>
            <person name="Strem M.D."/>
            <person name="Amoako-Attah I."/>
            <person name="Akrofi A.Y."/>
            <person name="Begoude B.A."/>
            <person name="Ten Hoopen G.M."/>
            <person name="Coulibaly K."/>
            <person name="Kebe B.I."/>
            <person name="Melnick R.L."/>
            <person name="Guiltinan M.J."/>
            <person name="Tyler B.M."/>
            <person name="Meinhardt L.W."/>
            <person name="Bailey B.A."/>
        </authorList>
    </citation>
    <scope>NUCLEOTIDE SEQUENCE [LARGE SCALE GENOMIC DNA]</scope>
    <source>
        <strain evidence="3">sbr112.9</strain>
    </source>
</reference>
<feature type="compositionally biased region" description="Basic and acidic residues" evidence="1">
    <location>
        <begin position="7"/>
        <end position="25"/>
    </location>
</feature>
<protein>
    <submittedName>
        <fullName evidence="2">Uncharacterized protein</fullName>
    </submittedName>
</protein>
<gene>
    <name evidence="2" type="ORF">PHPALM_18462</name>
</gene>
<feature type="region of interest" description="Disordered" evidence="1">
    <location>
        <begin position="1"/>
        <end position="25"/>
    </location>
</feature>
<dbReference type="AlphaFoldDB" id="A0A2P4XJP7"/>
<comment type="caution">
    <text evidence="2">The sequence shown here is derived from an EMBL/GenBank/DDBJ whole genome shotgun (WGS) entry which is preliminary data.</text>
</comment>
<sequence length="491" mass="55169">MLLFKAADTEKHKTQVDSDGARHKTPELDDTGEFVRWLCCGSTNRNIFGCSACLDDESVVTRIRGLSDTTPKLLSAKLRADNSEDEVTSFSIYDRGVLVNCKGEDGGCRVRWRGWECFADNYEVPSNRWVNLRVVFDCRYLRIFFDEELNAPPSWKPISEASTSLYGVSAAPNGSIVLLANFYDGAHCDVGIASPKSFENLLLTAVQSGDICVQIEYAAEFSVQRSHDHVCRSQVEYEQKSIALIASIEQMSPLLNVVVSPEGARLPSGFFEITMELTRAAGRGSVVVVLHSMNATGCFPNLEEIKKKIESIVLFEAKRSPGEEIQIQAFRHLLALASLTRHNRERTFMESVINRKLVLTERKVAAEFEKIGFFFAPAELQEVVSYLKRIQDNYTRAQHHRMNDLPSLSMLTPTQSGLYALPFMNTLLVSSTMMCDSGGPRSPWRFVCVMVDYDFQLVDFVHEGCPVTKRGGISYRQGQSINNCFVDQNRR</sequence>
<dbReference type="OrthoDB" id="115317at2759"/>
<accession>A0A2P4XJP7</accession>
<keyword evidence="3" id="KW-1185">Reference proteome</keyword>
<dbReference type="EMBL" id="NCKW01009920">
    <property type="protein sequence ID" value="POM65776.1"/>
    <property type="molecule type" value="Genomic_DNA"/>
</dbReference>
<proteinExistence type="predicted"/>
<organism evidence="2 3">
    <name type="scientific">Phytophthora palmivora</name>
    <dbReference type="NCBI Taxonomy" id="4796"/>
    <lineage>
        <taxon>Eukaryota</taxon>
        <taxon>Sar</taxon>
        <taxon>Stramenopiles</taxon>
        <taxon>Oomycota</taxon>
        <taxon>Peronosporomycetes</taxon>
        <taxon>Peronosporales</taxon>
        <taxon>Peronosporaceae</taxon>
        <taxon>Phytophthora</taxon>
    </lineage>
</organism>
<evidence type="ECO:0000256" key="1">
    <source>
        <dbReference type="SAM" id="MobiDB-lite"/>
    </source>
</evidence>